<evidence type="ECO:0000259" key="7">
    <source>
        <dbReference type="Pfam" id="PF05843"/>
    </source>
</evidence>
<dbReference type="InterPro" id="IPR003107">
    <property type="entry name" value="HAT"/>
</dbReference>
<evidence type="ECO:0000256" key="1">
    <source>
        <dbReference type="ARBA" id="ARBA00004123"/>
    </source>
</evidence>
<dbReference type="AlphaFoldDB" id="A0A367K4N3"/>
<evidence type="ECO:0000313" key="8">
    <source>
        <dbReference type="EMBL" id="RCH97173.1"/>
    </source>
</evidence>
<dbReference type="SUPFAM" id="SSF48452">
    <property type="entry name" value="TPR-like"/>
    <property type="match status" value="1"/>
</dbReference>
<feature type="region of interest" description="Disordered" evidence="6">
    <location>
        <begin position="542"/>
        <end position="746"/>
    </location>
</feature>
<dbReference type="GO" id="GO:0005634">
    <property type="term" value="C:nucleus"/>
    <property type="evidence" value="ECO:0007669"/>
    <property type="project" value="UniProtKB-SubCell"/>
</dbReference>
<evidence type="ECO:0000313" key="9">
    <source>
        <dbReference type="Proteomes" id="UP000253551"/>
    </source>
</evidence>
<comment type="subcellular location">
    <subcellularLocation>
        <location evidence="1">Nucleus</location>
    </subcellularLocation>
</comment>
<dbReference type="OrthoDB" id="360390at2759"/>
<feature type="compositionally biased region" description="Basic residues" evidence="6">
    <location>
        <begin position="565"/>
        <end position="583"/>
    </location>
</feature>
<keyword evidence="4" id="KW-0508">mRNA splicing</keyword>
<keyword evidence="5" id="KW-0539">Nucleus</keyword>
<gene>
    <name evidence="8" type="primary">SART3_2</name>
    <name evidence="8" type="ORF">CU098_008254</name>
</gene>
<feature type="domain" description="Suppressor of forked" evidence="7">
    <location>
        <begin position="43"/>
        <end position="369"/>
    </location>
</feature>
<keyword evidence="2" id="KW-0507">mRNA processing</keyword>
<keyword evidence="9" id="KW-1185">Reference proteome</keyword>
<dbReference type="InterPro" id="IPR008847">
    <property type="entry name" value="Suf"/>
</dbReference>
<comment type="caution">
    <text evidence="8">The sequence shown here is derived from an EMBL/GenBank/DDBJ whole genome shotgun (WGS) entry which is preliminary data.</text>
</comment>
<evidence type="ECO:0000256" key="4">
    <source>
        <dbReference type="ARBA" id="ARBA00023187"/>
    </source>
</evidence>
<dbReference type="STRING" id="4846.A0A367K4N3"/>
<sequence length="746" mass="87661">MDAVDTLPENEMPKVDTEMEETEINKDQDASHNILKALEKIPEILDKLGKDNTQYELHVELIELLKQTGLPDQLEEARMNMHSVYPLSESLWLDWINDAKEEAFTEEGEAKLRSLYDKAEKDYLSIDIWKSFTEFVLEKFYKAFETMEEEDEDLIESTREDLTRAVRVTTQHIKRSQEIWSLYLQFEVDLMNRFKNPDQAARVKGVYLTRLGNLHLDCEKTFNDYSTYVTAWDNENYEQNMVEANKIYAETKRQADEVDFYEENLIENGYSLDAFYEYIEAEKQKKSFSLNSIRCLYERAILIYCTDPGLWNEYILFLIEKARVVSFLEIICQRAIRNCPWSGILWSHYIRVRESEDAEPSEINAMCDKALSSQLLLASLEDLVALLLAKCNYYRRIIDWEDLEETEVMDLRIAFEESLTYINEAFPKNGDPYTRLEKFYARILARLGHIDRAREIWEIIVRKNGRSADTWIQYIHFERDIQNYKKCVILFKKAMCKNLDDPVRLMDAWTSLEQEVGDLESFENALVRIHHKTKIMMNEWKQHEVEQENKKTIQHEERGNDEHEKRKKGLHRMEQKRKQKEKRRNAEKERYVKKKDQRSSESAPVKTNDIQEATAVESSTSRPEENNSAQKDAPVQYDQTTQEITTTEISGPSLESENNNKRKIPADSETNEASKKPRMDSSYSGRGGFMKPPRRGKAIALGPTRRQRRQENQSSETKTDKEDQVSNPTTESKSNDDFRAMLLGKK</sequence>
<dbReference type="SMART" id="SM00386">
    <property type="entry name" value="HAT"/>
    <property type="match status" value="7"/>
</dbReference>
<reference evidence="8 9" key="1">
    <citation type="journal article" date="2018" name="G3 (Bethesda)">
        <title>Phylogenetic and Phylogenomic Definition of Rhizopus Species.</title>
        <authorList>
            <person name="Gryganskyi A.P."/>
            <person name="Golan J."/>
            <person name="Dolatabadi S."/>
            <person name="Mondo S."/>
            <person name="Robb S."/>
            <person name="Idnurm A."/>
            <person name="Muszewska A."/>
            <person name="Steczkiewicz K."/>
            <person name="Masonjones S."/>
            <person name="Liao H.L."/>
            <person name="Gajdeczka M.T."/>
            <person name="Anike F."/>
            <person name="Vuek A."/>
            <person name="Anishchenko I.M."/>
            <person name="Voigt K."/>
            <person name="de Hoog G.S."/>
            <person name="Smith M.E."/>
            <person name="Heitman J."/>
            <person name="Vilgalys R."/>
            <person name="Stajich J.E."/>
        </authorList>
    </citation>
    <scope>NUCLEOTIDE SEQUENCE [LARGE SCALE GENOMIC DNA]</scope>
    <source>
        <strain evidence="8 9">LSU 92-RS-03</strain>
    </source>
</reference>
<feature type="compositionally biased region" description="Basic and acidic residues" evidence="6">
    <location>
        <begin position="542"/>
        <end position="564"/>
    </location>
</feature>
<dbReference type="GO" id="GO:0008380">
    <property type="term" value="P:RNA splicing"/>
    <property type="evidence" value="ECO:0007669"/>
    <property type="project" value="UniProtKB-KW"/>
</dbReference>
<evidence type="ECO:0000256" key="6">
    <source>
        <dbReference type="SAM" id="MobiDB-lite"/>
    </source>
</evidence>
<dbReference type="InterPro" id="IPR011990">
    <property type="entry name" value="TPR-like_helical_dom_sf"/>
</dbReference>
<feature type="compositionally biased region" description="Basic and acidic residues" evidence="6">
    <location>
        <begin position="658"/>
        <end position="679"/>
    </location>
</feature>
<evidence type="ECO:0000256" key="2">
    <source>
        <dbReference type="ARBA" id="ARBA00022664"/>
    </source>
</evidence>
<proteinExistence type="predicted"/>
<protein>
    <submittedName>
        <fullName evidence="8">Squamous cell carcinoma antigen recognized by T-cells 3</fullName>
    </submittedName>
</protein>
<dbReference type="EMBL" id="PJQM01002215">
    <property type="protein sequence ID" value="RCH97173.1"/>
    <property type="molecule type" value="Genomic_DNA"/>
</dbReference>
<evidence type="ECO:0000256" key="3">
    <source>
        <dbReference type="ARBA" id="ARBA00022737"/>
    </source>
</evidence>
<feature type="compositionally biased region" description="Low complexity" evidence="6">
    <location>
        <begin position="639"/>
        <end position="649"/>
    </location>
</feature>
<organism evidence="8 9">
    <name type="scientific">Rhizopus stolonifer</name>
    <name type="common">Rhizopus nigricans</name>
    <dbReference type="NCBI Taxonomy" id="4846"/>
    <lineage>
        <taxon>Eukaryota</taxon>
        <taxon>Fungi</taxon>
        <taxon>Fungi incertae sedis</taxon>
        <taxon>Mucoromycota</taxon>
        <taxon>Mucoromycotina</taxon>
        <taxon>Mucoromycetes</taxon>
        <taxon>Mucorales</taxon>
        <taxon>Mucorineae</taxon>
        <taxon>Rhizopodaceae</taxon>
        <taxon>Rhizopus</taxon>
    </lineage>
</organism>
<dbReference type="PANTHER" id="PTHR17204">
    <property type="entry name" value="PRE-MRNA PROCESSING PROTEIN PRP39-RELATED"/>
    <property type="match status" value="1"/>
</dbReference>
<dbReference type="PANTHER" id="PTHR17204:SF25">
    <property type="entry name" value="RRM DOMAIN-CONTAINING PROTEIN"/>
    <property type="match status" value="1"/>
</dbReference>
<dbReference type="Proteomes" id="UP000253551">
    <property type="component" value="Unassembled WGS sequence"/>
</dbReference>
<dbReference type="GO" id="GO:0006397">
    <property type="term" value="P:mRNA processing"/>
    <property type="evidence" value="ECO:0007669"/>
    <property type="project" value="UniProtKB-KW"/>
</dbReference>
<dbReference type="Pfam" id="PF05843">
    <property type="entry name" value="Suf"/>
    <property type="match status" value="1"/>
</dbReference>
<name>A0A367K4N3_RHIST</name>
<evidence type="ECO:0000256" key="5">
    <source>
        <dbReference type="ARBA" id="ARBA00023242"/>
    </source>
</evidence>
<keyword evidence="3" id="KW-0677">Repeat</keyword>
<accession>A0A367K4N3</accession>
<feature type="compositionally biased region" description="Polar residues" evidence="6">
    <location>
        <begin position="608"/>
        <end position="630"/>
    </location>
</feature>
<dbReference type="Gene3D" id="1.25.40.10">
    <property type="entry name" value="Tetratricopeptide repeat domain"/>
    <property type="match status" value="2"/>
</dbReference>